<dbReference type="InterPro" id="IPR043148">
    <property type="entry name" value="TagF_C"/>
</dbReference>
<evidence type="ECO:0000313" key="4">
    <source>
        <dbReference type="Proteomes" id="UP000315389"/>
    </source>
</evidence>
<feature type="transmembrane region" description="Helical" evidence="2">
    <location>
        <begin position="725"/>
        <end position="746"/>
    </location>
</feature>
<feature type="transmembrane region" description="Helical" evidence="2">
    <location>
        <begin position="150"/>
        <end position="171"/>
    </location>
</feature>
<dbReference type="GO" id="GO:0016020">
    <property type="term" value="C:membrane"/>
    <property type="evidence" value="ECO:0007669"/>
    <property type="project" value="InterPro"/>
</dbReference>
<accession>A0A542ZU69</accession>
<reference evidence="3 4" key="1">
    <citation type="submission" date="2019-06" db="EMBL/GenBank/DDBJ databases">
        <title>Sequencing the genomes of 1000 actinobacteria strains.</title>
        <authorList>
            <person name="Klenk H.-P."/>
        </authorList>
    </citation>
    <scope>NUCLEOTIDE SEQUENCE [LARGE SCALE GENOMIC DNA]</scope>
    <source>
        <strain evidence="3 4">DSM 4813</strain>
    </source>
</reference>
<feature type="transmembrane region" description="Helical" evidence="2">
    <location>
        <begin position="664"/>
        <end position="681"/>
    </location>
</feature>
<feature type="transmembrane region" description="Helical" evidence="2">
    <location>
        <begin position="767"/>
        <end position="792"/>
    </location>
</feature>
<name>A0A542ZU69_RARFA</name>
<dbReference type="GO" id="GO:0047355">
    <property type="term" value="F:CDP-glycerol glycerophosphotransferase activity"/>
    <property type="evidence" value="ECO:0007669"/>
    <property type="project" value="InterPro"/>
</dbReference>
<dbReference type="PANTHER" id="PTHR37316:SF3">
    <property type="entry name" value="TEICHOIC ACID GLYCEROL-PHOSPHATE TRANSFERASE"/>
    <property type="match status" value="1"/>
</dbReference>
<feature type="region of interest" description="Disordered" evidence="1">
    <location>
        <begin position="583"/>
        <end position="621"/>
    </location>
</feature>
<evidence type="ECO:0000256" key="1">
    <source>
        <dbReference type="SAM" id="MobiDB-lite"/>
    </source>
</evidence>
<keyword evidence="2" id="KW-0472">Membrane</keyword>
<dbReference type="InterPro" id="IPR051612">
    <property type="entry name" value="Teichoic_Acid_Biosynth"/>
</dbReference>
<keyword evidence="2" id="KW-1133">Transmembrane helix</keyword>
<gene>
    <name evidence="3" type="ORF">FB461_0382</name>
</gene>
<dbReference type="EMBL" id="VFOS01000001">
    <property type="protein sequence ID" value="TQL63903.1"/>
    <property type="molecule type" value="Genomic_DNA"/>
</dbReference>
<evidence type="ECO:0000313" key="3">
    <source>
        <dbReference type="EMBL" id="TQL63903.1"/>
    </source>
</evidence>
<dbReference type="RefSeq" id="WP_170222559.1">
    <property type="nucleotide sequence ID" value="NZ_BAAASV010000002.1"/>
</dbReference>
<keyword evidence="4" id="KW-1185">Reference proteome</keyword>
<keyword evidence="3" id="KW-0808">Transferase</keyword>
<feature type="transmembrane region" description="Helical" evidence="2">
    <location>
        <begin position="702"/>
        <end position="719"/>
    </location>
</feature>
<feature type="transmembrane region" description="Helical" evidence="2">
    <location>
        <begin position="25"/>
        <end position="46"/>
    </location>
</feature>
<sequence length="1198" mass="129571">MLRIRKINAEPDHTPSPARASLPRYAVAVAYLAGATAACLALLQHSSGTAEPWLVVAAAIAFATAVALNIYATARETRSLTAFIRFSATALLGAVAVEPLGGSQRAWSGIALVLLLLVQLIEPVIFAARRRNPIWSRNLPGARESRSPDSWADILVVVGLAPWAGAALSAFSDNSPAAWLTGAGLNLAVGAGMFLVVAWINITLPRRQAAFAAVLRDYDPEFVIYTARPDDASYQVSMWLPYLQRTGRRFIIVTRSDRAATALAELTDAPVVKLASQRSLEWLLTPAMGAAFYVNASSGNNALVRHSGIAHVYLGHGDSDKPPSYNPTHAMYDRVFAAGQGAIDRYAAHGVRIPRDKFRIVGRPQVSDITARNERGGLTADQATVLYAPTWRGHVGATAFQSLHLGEQLVRGLLDRGATVIFRPHPFSYEFPEDAAAIARVQALLSADAAQTGRAHRYGAAAEKDLSVIECMNLADAMISDVSSVVSDFLYSGKPFAMVAVSEPASSFVTTYPVAKGAYVIEADLGNYGEVLRDIFGADPLADARQLTRAYYLGDFDGEDYDSHFVSAVGDAIADGLAKRESRTGYRGGQDDSDDHSENASGDVDSEAALDSDAGPGAMGDMRPFYETLRLARTARRTPTVRSILRAIGPITAAALAIAFPHWIFPLAALVGIGIGMVGLSQRRRARGVTLRSLYGIEKPSWAVLTIALASVLGEKAAPPGFPTVLIALIPLLGAVFCIAGYFLQLRGVMASHLPGVRIDATEVPRYVVPAAGFGLLALIAALAAAIAPAFAAEVAPVVVWLAWIAVAANAVTLIGGAIRAWRSAIDDSQLHDIVAAYAPQFEVYFGGNAAGDYQFGMWAQYFDRIDRKYIVVARDPAVQLRLAELTSAPVVLRPTLRELDDIDVPSLSTVFYVNNATRNTHMVERTQLMNVWLNHGDSEKPACYNPVHAIYNYIFSAGQAGVERYARHGVDIPPEKFKIVGRPQVEDIQPLTTPIRDVAQPTVLYAPTWIGPYSDTDVYSLPIAKPMLESLLRRNVRIIFRAHPLNYTKDEAIAYIDELHELLAQDAQRTGRQHLWGAAAEVDMTITDCFNASDAMICDISAVISDYLQSTKPFAVMAMRKTQDELLAEVPAVKSGYTILGDLSNLEQQLDAMLGADPLGEDRRDMRTYYLGGFPSAQYADHFLQAAREIIDAGRRP</sequence>
<comment type="caution">
    <text evidence="3">The sequence shown here is derived from an EMBL/GenBank/DDBJ whole genome shotgun (WGS) entry which is preliminary data.</text>
</comment>
<protein>
    <submittedName>
        <fullName evidence="3">CDP-glycerol:poly(Glycerophosphate) glycerophosphotransferase</fullName>
    </submittedName>
</protein>
<feature type="transmembrane region" description="Helical" evidence="2">
    <location>
        <begin position="107"/>
        <end position="129"/>
    </location>
</feature>
<keyword evidence="2" id="KW-0812">Transmembrane</keyword>
<feature type="transmembrane region" description="Helical" evidence="2">
    <location>
        <begin position="83"/>
        <end position="101"/>
    </location>
</feature>
<feature type="transmembrane region" description="Helical" evidence="2">
    <location>
        <begin position="640"/>
        <end position="658"/>
    </location>
</feature>
<proteinExistence type="predicted"/>
<dbReference type="Proteomes" id="UP000315389">
    <property type="component" value="Unassembled WGS sequence"/>
</dbReference>
<dbReference type="Gene3D" id="3.40.50.12580">
    <property type="match status" value="2"/>
</dbReference>
<evidence type="ECO:0000256" key="2">
    <source>
        <dbReference type="SAM" id="Phobius"/>
    </source>
</evidence>
<feature type="transmembrane region" description="Helical" evidence="2">
    <location>
        <begin position="798"/>
        <end position="819"/>
    </location>
</feature>
<dbReference type="AlphaFoldDB" id="A0A542ZU69"/>
<organism evidence="3 4">
    <name type="scientific">Rarobacter faecitabidus</name>
    <dbReference type="NCBI Taxonomy" id="13243"/>
    <lineage>
        <taxon>Bacteria</taxon>
        <taxon>Bacillati</taxon>
        <taxon>Actinomycetota</taxon>
        <taxon>Actinomycetes</taxon>
        <taxon>Micrococcales</taxon>
        <taxon>Rarobacteraceae</taxon>
        <taxon>Rarobacter</taxon>
    </lineage>
</organism>
<dbReference type="PANTHER" id="PTHR37316">
    <property type="entry name" value="TEICHOIC ACID GLYCEROL-PHOSPHATE PRIMASE"/>
    <property type="match status" value="1"/>
</dbReference>
<dbReference type="InterPro" id="IPR007554">
    <property type="entry name" value="Glycerophosphate_synth"/>
</dbReference>
<dbReference type="Pfam" id="PF04464">
    <property type="entry name" value="Glyphos_transf"/>
    <property type="match status" value="2"/>
</dbReference>
<feature type="transmembrane region" description="Helical" evidence="2">
    <location>
        <begin position="52"/>
        <end position="71"/>
    </location>
</feature>
<feature type="transmembrane region" description="Helical" evidence="2">
    <location>
        <begin position="177"/>
        <end position="200"/>
    </location>
</feature>